<evidence type="ECO:0000256" key="9">
    <source>
        <dbReference type="ARBA" id="ARBA00023065"/>
    </source>
</evidence>
<name>A0A318UUU6_9GAMM</name>
<dbReference type="InterPro" id="IPR010105">
    <property type="entry name" value="TonB_sidphr_rcpt"/>
</dbReference>
<keyword evidence="12 18" id="KW-0675">Receptor</keyword>
<evidence type="ECO:0000256" key="14">
    <source>
        <dbReference type="PROSITE-ProRule" id="PRU01360"/>
    </source>
</evidence>
<gene>
    <name evidence="18" type="ORF">DFP75_10937</name>
</gene>
<evidence type="ECO:0000256" key="10">
    <source>
        <dbReference type="ARBA" id="ARBA00023077"/>
    </source>
</evidence>
<dbReference type="Pfam" id="PF07715">
    <property type="entry name" value="Plug"/>
    <property type="match status" value="1"/>
</dbReference>
<dbReference type="GO" id="GO:0015891">
    <property type="term" value="P:siderophore transport"/>
    <property type="evidence" value="ECO:0007669"/>
    <property type="project" value="InterPro"/>
</dbReference>
<dbReference type="GO" id="GO:0038023">
    <property type="term" value="F:signaling receptor activity"/>
    <property type="evidence" value="ECO:0007669"/>
    <property type="project" value="InterPro"/>
</dbReference>
<keyword evidence="13 14" id="KW-0998">Cell outer membrane</keyword>
<dbReference type="GO" id="GO:0015344">
    <property type="term" value="F:siderophore uptake transmembrane transporter activity"/>
    <property type="evidence" value="ECO:0007669"/>
    <property type="project" value="TreeGrafter"/>
</dbReference>
<accession>A0A318UUU6</accession>
<dbReference type="InterPro" id="IPR000531">
    <property type="entry name" value="Beta-barrel_TonB"/>
</dbReference>
<protein>
    <submittedName>
        <fullName evidence="18">Iron complex outermembrane receptor protein</fullName>
    </submittedName>
</protein>
<evidence type="ECO:0000256" key="15">
    <source>
        <dbReference type="RuleBase" id="RU003357"/>
    </source>
</evidence>
<evidence type="ECO:0000256" key="4">
    <source>
        <dbReference type="ARBA" id="ARBA00022452"/>
    </source>
</evidence>
<dbReference type="InterPro" id="IPR039426">
    <property type="entry name" value="TonB-dep_rcpt-like"/>
</dbReference>
<keyword evidence="4 14" id="KW-1134">Transmembrane beta strand</keyword>
<evidence type="ECO:0000313" key="19">
    <source>
        <dbReference type="Proteomes" id="UP000247551"/>
    </source>
</evidence>
<dbReference type="Proteomes" id="UP000247551">
    <property type="component" value="Unassembled WGS sequence"/>
</dbReference>
<keyword evidence="5" id="KW-0410">Iron transport</keyword>
<evidence type="ECO:0000259" key="16">
    <source>
        <dbReference type="Pfam" id="PF00593"/>
    </source>
</evidence>
<feature type="domain" description="TonB-dependent receptor-like beta-barrel" evidence="16">
    <location>
        <begin position="249"/>
        <end position="676"/>
    </location>
</feature>
<keyword evidence="9" id="KW-0406">Ion transport</keyword>
<feature type="domain" description="TonB-dependent receptor plug" evidence="17">
    <location>
        <begin position="78"/>
        <end position="175"/>
    </location>
</feature>
<dbReference type="GO" id="GO:0009279">
    <property type="term" value="C:cell outer membrane"/>
    <property type="evidence" value="ECO:0007669"/>
    <property type="project" value="UniProtKB-SubCell"/>
</dbReference>
<dbReference type="AlphaFoldDB" id="A0A318UUU6"/>
<evidence type="ECO:0000256" key="12">
    <source>
        <dbReference type="ARBA" id="ARBA00023170"/>
    </source>
</evidence>
<dbReference type="SUPFAM" id="SSF56935">
    <property type="entry name" value="Porins"/>
    <property type="match status" value="1"/>
</dbReference>
<organism evidence="18 19">
    <name type="scientific">Marinomonas alcarazii</name>
    <dbReference type="NCBI Taxonomy" id="491949"/>
    <lineage>
        <taxon>Bacteria</taxon>
        <taxon>Pseudomonadati</taxon>
        <taxon>Pseudomonadota</taxon>
        <taxon>Gammaproteobacteria</taxon>
        <taxon>Oceanospirillales</taxon>
        <taxon>Oceanospirillaceae</taxon>
        <taxon>Marinomonas</taxon>
    </lineage>
</organism>
<evidence type="ECO:0000259" key="17">
    <source>
        <dbReference type="Pfam" id="PF07715"/>
    </source>
</evidence>
<comment type="subcellular location">
    <subcellularLocation>
        <location evidence="1 14">Cell outer membrane</location>
        <topology evidence="1 14">Multi-pass membrane protein</topology>
    </subcellularLocation>
</comment>
<evidence type="ECO:0000256" key="3">
    <source>
        <dbReference type="ARBA" id="ARBA00022448"/>
    </source>
</evidence>
<evidence type="ECO:0000256" key="13">
    <source>
        <dbReference type="ARBA" id="ARBA00023237"/>
    </source>
</evidence>
<evidence type="ECO:0000256" key="6">
    <source>
        <dbReference type="ARBA" id="ARBA00022692"/>
    </source>
</evidence>
<evidence type="ECO:0000256" key="1">
    <source>
        <dbReference type="ARBA" id="ARBA00004571"/>
    </source>
</evidence>
<dbReference type="RefSeq" id="WP_110576914.1">
    <property type="nucleotide sequence ID" value="NZ_QKLW01000009.1"/>
</dbReference>
<evidence type="ECO:0000256" key="5">
    <source>
        <dbReference type="ARBA" id="ARBA00022496"/>
    </source>
</evidence>
<dbReference type="NCBIfam" id="TIGR01783">
    <property type="entry name" value="TonB-siderophor"/>
    <property type="match status" value="1"/>
</dbReference>
<evidence type="ECO:0000256" key="11">
    <source>
        <dbReference type="ARBA" id="ARBA00023136"/>
    </source>
</evidence>
<evidence type="ECO:0000256" key="8">
    <source>
        <dbReference type="ARBA" id="ARBA00023004"/>
    </source>
</evidence>
<dbReference type="EMBL" id="QKLW01000009">
    <property type="protein sequence ID" value="PYF79207.1"/>
    <property type="molecule type" value="Genomic_DNA"/>
</dbReference>
<dbReference type="InterPro" id="IPR036942">
    <property type="entry name" value="Beta-barrel_TonB_sf"/>
</dbReference>
<dbReference type="InterPro" id="IPR012910">
    <property type="entry name" value="Plug_dom"/>
</dbReference>
<keyword evidence="11 14" id="KW-0472">Membrane</keyword>
<dbReference type="Gene3D" id="2.40.170.20">
    <property type="entry name" value="TonB-dependent receptor, beta-barrel domain"/>
    <property type="match status" value="1"/>
</dbReference>
<dbReference type="Pfam" id="PF00593">
    <property type="entry name" value="TonB_dep_Rec_b-barrel"/>
    <property type="match status" value="1"/>
</dbReference>
<keyword evidence="7" id="KW-0732">Signal</keyword>
<comment type="caution">
    <text evidence="18">The sequence shown here is derived from an EMBL/GenBank/DDBJ whole genome shotgun (WGS) entry which is preliminary data.</text>
</comment>
<proteinExistence type="inferred from homology"/>
<evidence type="ECO:0000256" key="2">
    <source>
        <dbReference type="ARBA" id="ARBA00009810"/>
    </source>
</evidence>
<dbReference type="InterPro" id="IPR037066">
    <property type="entry name" value="Plug_dom_sf"/>
</dbReference>
<dbReference type="PANTHER" id="PTHR32552:SF68">
    <property type="entry name" value="FERRICHROME OUTER MEMBRANE TRANSPORTER_PHAGE RECEPTOR"/>
    <property type="match status" value="1"/>
</dbReference>
<keyword evidence="10 15" id="KW-0798">TonB box</keyword>
<keyword evidence="8" id="KW-0408">Iron</keyword>
<evidence type="ECO:0000313" key="18">
    <source>
        <dbReference type="EMBL" id="PYF79207.1"/>
    </source>
</evidence>
<dbReference type="Gene3D" id="2.170.130.10">
    <property type="entry name" value="TonB-dependent receptor, plug domain"/>
    <property type="match status" value="1"/>
</dbReference>
<dbReference type="PANTHER" id="PTHR32552">
    <property type="entry name" value="FERRICHROME IRON RECEPTOR-RELATED"/>
    <property type="match status" value="1"/>
</dbReference>
<evidence type="ECO:0000256" key="7">
    <source>
        <dbReference type="ARBA" id="ARBA00022729"/>
    </source>
</evidence>
<comment type="similarity">
    <text evidence="2 14 15">Belongs to the TonB-dependent receptor family.</text>
</comment>
<keyword evidence="6 14" id="KW-0812">Transmembrane</keyword>
<reference evidence="18 19" key="1">
    <citation type="submission" date="2018-06" db="EMBL/GenBank/DDBJ databases">
        <title>Genomic Encyclopedia of Type Strains, Phase III (KMG-III): the genomes of soil and plant-associated and newly described type strains.</title>
        <authorList>
            <person name="Whitman W."/>
        </authorList>
    </citation>
    <scope>NUCLEOTIDE SEQUENCE [LARGE SCALE GENOMIC DNA]</scope>
    <source>
        <strain evidence="18 19">CECT 7730</strain>
    </source>
</reference>
<keyword evidence="3 14" id="KW-0813">Transport</keyword>
<keyword evidence="19" id="KW-1185">Reference proteome</keyword>
<dbReference type="CDD" id="cd01347">
    <property type="entry name" value="ligand_gated_channel"/>
    <property type="match status" value="1"/>
</dbReference>
<dbReference type="PROSITE" id="PS52016">
    <property type="entry name" value="TONB_DEPENDENT_REC_3"/>
    <property type="match status" value="1"/>
</dbReference>
<sequence>MNKKSALPLKLKQSHCAAATLFCYSVLTPIAGYAETESEVGTFRLSPIMVNDQAIADDDSESVVAKELWVGGKVATSIQDTPASVSVITEKEIKQRGASTTEEVLEYTPATVTGYYSTDDRNDYFQIRGFSATTYRDGLTLGSMRDIREDAYAFERVEVIRGANSTLFGPADPGGSINFVSKQPKFYNFNNAFVTYGSNDHKEVGIDVGDTLDEDKTLAYRLTGKVKDSDREYDYSKDDSQFIMGGLAWEPNDNTRANLIVDYLKTDSSPNSGGYPAGKNYDSNLFYGEPDYNFHDVERTNISANITHKLDNGFKVISNLRYSDAENNFGYIYLNKYSANTSGNIMGRDYYAQDSELEQFNGNLLGQYDISFDRLDSSTVFGIEYQNSSKNASSSYTKRGDTSPISDINIKNPVYTGVPANLPVASHTKTDFQTKAVLVQQNFALDDKYILTLGARHDKIDVDQFDYLTSTKSSNNFSEDTFRSAFTYKFNDEVSAYISQVESVAPPSATSTKIVRGDQTEVGVKYSPSNMNALFSIAVYDLEKSNVETASFQSSGIVRETIGKNQVKGVDLEARAELTANLSISGGYSYMEPKITKDDTYEGKMISYTPKHSASVWGHYTLPRQDMSVGLGARYIGSYYFTNTNDSKSESAVIVDASFGYDITKDTQLSMNISNLLGKEYVAGSGSADFYNPGRDITLTLNHSW</sequence>